<dbReference type="OrthoDB" id="6228282at2759"/>
<keyword evidence="1" id="KW-1133">Transmembrane helix</keyword>
<gene>
    <name evidence="2" type="ORF">FBUS_01651</name>
</gene>
<dbReference type="Proteomes" id="UP000728185">
    <property type="component" value="Unassembled WGS sequence"/>
</dbReference>
<sequence length="481" mass="54965">MPIAQKRKFSATVVTKIYSRHHPHLIKLDEHPADDRSTLAMLTINSMAISDIQIRQRFASMENLIEAETANLHTLYGLVLQGISFVSDLDNNVNDNQSYYFSTELFSTTWLSIPYLQDLLEFCFAFSVFLSRSFPSVPERFMQRILSFIVHVGSEYFLELPVLLTVELMLALTVRCANNLVILISYLLSVWLVLASALGGRLSPVHTYLLLRCPGFTWNLQNADVIWLRLAQSMVKRLDDNNHSGYRYTSMPSPNEYLDPNAHETAVEFRNQYISVLEHMIILLSQHSTDFAALLKIIQQVMDVLSRIDELPERIQLRSRLLKVLLNCLISVKEHVFVHIIRTFFSSLSAPGLRHFYYNGNRSTECLQDHCSRYEIEPAEMETVISLGVLVLGAELLLRPTNTYDEKLKGTIFTNPQFLLALIKNSLSGVRTDVTQVSSILCFLLAPDDVLWLSIGEDESSDFYCSVGLIMRLQHTKLIFQ</sequence>
<keyword evidence="1" id="KW-0812">Transmembrane</keyword>
<name>A0A8E0VER2_9TREM</name>
<dbReference type="AlphaFoldDB" id="A0A8E0VER2"/>
<organism evidence="2 3">
    <name type="scientific">Fasciolopsis buskii</name>
    <dbReference type="NCBI Taxonomy" id="27845"/>
    <lineage>
        <taxon>Eukaryota</taxon>
        <taxon>Metazoa</taxon>
        <taxon>Spiralia</taxon>
        <taxon>Lophotrochozoa</taxon>
        <taxon>Platyhelminthes</taxon>
        <taxon>Trematoda</taxon>
        <taxon>Digenea</taxon>
        <taxon>Plagiorchiida</taxon>
        <taxon>Echinostomata</taxon>
        <taxon>Echinostomatoidea</taxon>
        <taxon>Fasciolidae</taxon>
        <taxon>Fasciolopsis</taxon>
    </lineage>
</organism>
<evidence type="ECO:0000313" key="3">
    <source>
        <dbReference type="Proteomes" id="UP000728185"/>
    </source>
</evidence>
<evidence type="ECO:0000313" key="2">
    <source>
        <dbReference type="EMBL" id="KAA0183674.1"/>
    </source>
</evidence>
<dbReference type="EMBL" id="LUCM01011629">
    <property type="protein sequence ID" value="KAA0183674.1"/>
    <property type="molecule type" value="Genomic_DNA"/>
</dbReference>
<reference evidence="2" key="1">
    <citation type="submission" date="2019-05" db="EMBL/GenBank/DDBJ databases">
        <title>Annotation for the trematode Fasciolopsis buski.</title>
        <authorList>
            <person name="Choi Y.-J."/>
        </authorList>
    </citation>
    <scope>NUCLEOTIDE SEQUENCE</scope>
    <source>
        <strain evidence="2">HT</strain>
        <tissue evidence="2">Whole worm</tissue>
    </source>
</reference>
<keyword evidence="1" id="KW-0472">Membrane</keyword>
<comment type="caution">
    <text evidence="2">The sequence shown here is derived from an EMBL/GenBank/DDBJ whole genome shotgun (WGS) entry which is preliminary data.</text>
</comment>
<feature type="transmembrane region" description="Helical" evidence="1">
    <location>
        <begin position="180"/>
        <end position="202"/>
    </location>
</feature>
<proteinExistence type="predicted"/>
<protein>
    <submittedName>
        <fullName evidence="2">Uncharacterized protein</fullName>
    </submittedName>
</protein>
<evidence type="ECO:0000256" key="1">
    <source>
        <dbReference type="SAM" id="Phobius"/>
    </source>
</evidence>
<keyword evidence="3" id="KW-1185">Reference proteome</keyword>
<accession>A0A8E0VER2</accession>